<dbReference type="Gene3D" id="1.10.10.60">
    <property type="entry name" value="Homeodomain-like"/>
    <property type="match status" value="1"/>
</dbReference>
<accession>A0A0C1QIR1</accession>
<reference evidence="4 5" key="1">
    <citation type="submission" date="2014-11" db="EMBL/GenBank/DDBJ databases">
        <title>A Rickettsiales Symbiont of Amoebae With Ancient Features.</title>
        <authorList>
            <person name="Schulz F."/>
            <person name="Martijn J."/>
            <person name="Wascher F."/>
            <person name="Kostanjsek R."/>
            <person name="Ettema T.J."/>
            <person name="Horn M."/>
        </authorList>
    </citation>
    <scope>NUCLEOTIDE SEQUENCE [LARGE SCALE GENOMIC DNA]</scope>
    <source>
        <strain evidence="4 5">UWC36</strain>
    </source>
</reference>
<protein>
    <submittedName>
        <fullName evidence="4">Resolvase, N-terminal domain</fullName>
    </submittedName>
</protein>
<sequence>MLEFQLSINIHYTLPMQMQALENYVAARKLETVLKIEDIDSRANIRAKRELLLKASKRREIDMIIVWRLDRWGRSVTDLIGTLKELNDLGVGFISITQALDLTTATGQAMAGLLAIFAEFEHELLKERVKADIAHARKLGKPHGRPKTVANKTSQIQQLFQQGLSKSQIAKTLNICRTSVRCLLALSSKKMSFLGKIQSDPLLSANKVQIKFYIINNRRSIC</sequence>
<dbReference type="PATRIC" id="fig|86105.3.peg.2036"/>
<dbReference type="InterPro" id="IPR050639">
    <property type="entry name" value="SSR_resolvase"/>
</dbReference>
<dbReference type="EMBL" id="JSWE01000230">
    <property type="protein sequence ID" value="KIE04103.1"/>
    <property type="molecule type" value="Genomic_DNA"/>
</dbReference>
<dbReference type="GO" id="GO:0000150">
    <property type="term" value="F:DNA strand exchange activity"/>
    <property type="evidence" value="ECO:0007669"/>
    <property type="project" value="InterPro"/>
</dbReference>
<evidence type="ECO:0000313" key="4">
    <source>
        <dbReference type="EMBL" id="KIE04103.1"/>
    </source>
</evidence>
<organism evidence="4 5">
    <name type="scientific">Candidatus Jidaibacter acanthamoebae</name>
    <dbReference type="NCBI Taxonomy" id="86105"/>
    <lineage>
        <taxon>Bacteria</taxon>
        <taxon>Pseudomonadati</taxon>
        <taxon>Pseudomonadota</taxon>
        <taxon>Alphaproteobacteria</taxon>
        <taxon>Rickettsiales</taxon>
        <taxon>Candidatus Midichloriaceae</taxon>
        <taxon>Candidatus Jidaibacter</taxon>
    </lineage>
</organism>
<keyword evidence="5" id="KW-1185">Reference proteome</keyword>
<dbReference type="GO" id="GO:0003677">
    <property type="term" value="F:DNA binding"/>
    <property type="evidence" value="ECO:0007669"/>
    <property type="project" value="UniProtKB-KW"/>
</dbReference>
<dbReference type="PANTHER" id="PTHR30461:SF2">
    <property type="entry name" value="SERINE RECOMBINASE PINE-RELATED"/>
    <property type="match status" value="1"/>
</dbReference>
<keyword evidence="1" id="KW-0238">DNA-binding</keyword>
<dbReference type="Pfam" id="PF00239">
    <property type="entry name" value="Resolvase"/>
    <property type="match status" value="1"/>
</dbReference>
<evidence type="ECO:0000256" key="1">
    <source>
        <dbReference type="ARBA" id="ARBA00023125"/>
    </source>
</evidence>
<dbReference type="CDD" id="cd03768">
    <property type="entry name" value="SR_ResInv"/>
    <property type="match status" value="1"/>
</dbReference>
<dbReference type="AlphaFoldDB" id="A0A0C1QIR1"/>
<proteinExistence type="predicted"/>
<feature type="domain" description="Resolvase/invertase-type recombinase catalytic" evidence="3">
    <location>
        <begin position="1"/>
        <end position="140"/>
    </location>
</feature>
<dbReference type="SMART" id="SM00857">
    <property type="entry name" value="Resolvase"/>
    <property type="match status" value="1"/>
</dbReference>
<dbReference type="InterPro" id="IPR036162">
    <property type="entry name" value="Resolvase-like_N_sf"/>
</dbReference>
<dbReference type="PANTHER" id="PTHR30461">
    <property type="entry name" value="DNA-INVERTASE FROM LAMBDOID PROPHAGE"/>
    <property type="match status" value="1"/>
</dbReference>
<evidence type="ECO:0000313" key="5">
    <source>
        <dbReference type="Proteomes" id="UP000031258"/>
    </source>
</evidence>
<evidence type="ECO:0000256" key="2">
    <source>
        <dbReference type="ARBA" id="ARBA00023172"/>
    </source>
</evidence>
<dbReference type="Proteomes" id="UP000031258">
    <property type="component" value="Unassembled WGS sequence"/>
</dbReference>
<keyword evidence="2" id="KW-0233">DNA recombination</keyword>
<dbReference type="PROSITE" id="PS51736">
    <property type="entry name" value="RECOMBINASES_3"/>
    <property type="match status" value="1"/>
</dbReference>
<name>A0A0C1QIR1_9RICK</name>
<dbReference type="Gene3D" id="3.40.50.1390">
    <property type="entry name" value="Resolvase, N-terminal catalytic domain"/>
    <property type="match status" value="1"/>
</dbReference>
<gene>
    <name evidence="4" type="ORF">NF27_JN00090</name>
</gene>
<dbReference type="SUPFAM" id="SSF53041">
    <property type="entry name" value="Resolvase-like"/>
    <property type="match status" value="1"/>
</dbReference>
<dbReference type="InterPro" id="IPR006119">
    <property type="entry name" value="Resolv_N"/>
</dbReference>
<comment type="caution">
    <text evidence="4">The sequence shown here is derived from an EMBL/GenBank/DDBJ whole genome shotgun (WGS) entry which is preliminary data.</text>
</comment>
<dbReference type="STRING" id="86105.NF27_JN00090"/>
<evidence type="ECO:0000259" key="3">
    <source>
        <dbReference type="PROSITE" id="PS51736"/>
    </source>
</evidence>